<dbReference type="PANTHER" id="PTHR23501">
    <property type="entry name" value="MAJOR FACILITATOR SUPERFAMILY"/>
    <property type="match status" value="1"/>
</dbReference>
<feature type="transmembrane region" description="Helical" evidence="5">
    <location>
        <begin position="462"/>
        <end position="488"/>
    </location>
</feature>
<dbReference type="InterPro" id="IPR020846">
    <property type="entry name" value="MFS_dom"/>
</dbReference>
<feature type="transmembrane region" description="Helical" evidence="5">
    <location>
        <begin position="49"/>
        <end position="71"/>
    </location>
</feature>
<dbReference type="InterPro" id="IPR036259">
    <property type="entry name" value="MFS_trans_sf"/>
</dbReference>
<feature type="transmembrane region" description="Helical" evidence="5">
    <location>
        <begin position="127"/>
        <end position="144"/>
    </location>
</feature>
<feature type="transmembrane region" description="Helical" evidence="5">
    <location>
        <begin position="374"/>
        <end position="394"/>
    </location>
</feature>
<name>A0A9P5BVK3_9PLEO</name>
<protein>
    <recommendedName>
        <fullName evidence="6">Major facilitator superfamily (MFS) profile domain-containing protein</fullName>
    </recommendedName>
</protein>
<feature type="transmembrane region" description="Helical" evidence="5">
    <location>
        <begin position="263"/>
        <end position="286"/>
    </location>
</feature>
<feature type="transmembrane region" description="Helical" evidence="5">
    <location>
        <begin position="427"/>
        <end position="455"/>
    </location>
</feature>
<keyword evidence="2 5" id="KW-0812">Transmembrane</keyword>
<feature type="transmembrane region" description="Helical" evidence="5">
    <location>
        <begin position="334"/>
        <end position="354"/>
    </location>
</feature>
<evidence type="ECO:0000259" key="6">
    <source>
        <dbReference type="PROSITE" id="PS50850"/>
    </source>
</evidence>
<dbReference type="Gene3D" id="1.20.1250.20">
    <property type="entry name" value="MFS general substrate transporter like domains"/>
    <property type="match status" value="2"/>
</dbReference>
<dbReference type="PROSITE" id="PS50850">
    <property type="entry name" value="MFS"/>
    <property type="match status" value="1"/>
</dbReference>
<keyword evidence="4 5" id="KW-0472">Membrane</keyword>
<dbReference type="AlphaFoldDB" id="A0A9P5BVK3"/>
<feature type="transmembrane region" description="Helical" evidence="5">
    <location>
        <begin position="91"/>
        <end position="115"/>
    </location>
</feature>
<feature type="transmembrane region" description="Helical" evidence="5">
    <location>
        <begin position="541"/>
        <end position="560"/>
    </location>
</feature>
<feature type="transmembrane region" description="Helical" evidence="5">
    <location>
        <begin position="292"/>
        <end position="314"/>
    </location>
</feature>
<dbReference type="Proteomes" id="UP000758155">
    <property type="component" value="Unassembled WGS sequence"/>
</dbReference>
<feature type="transmembrane region" description="Helical" evidence="5">
    <location>
        <begin position="222"/>
        <end position="242"/>
    </location>
</feature>
<feature type="domain" description="Major facilitator superfamily (MFS) profile" evidence="6">
    <location>
        <begin position="62"/>
        <end position="565"/>
    </location>
</feature>
<gene>
    <name evidence="7" type="ORF">E8E12_002002</name>
</gene>
<dbReference type="GO" id="GO:0022857">
    <property type="term" value="F:transmembrane transporter activity"/>
    <property type="evidence" value="ECO:0007669"/>
    <property type="project" value="InterPro"/>
</dbReference>
<feature type="transmembrane region" description="Helical" evidence="5">
    <location>
        <begin position="195"/>
        <end position="216"/>
    </location>
</feature>
<comment type="caution">
    <text evidence="7">The sequence shown here is derived from an EMBL/GenBank/DDBJ whole genome shotgun (WGS) entry which is preliminary data.</text>
</comment>
<accession>A0A9P5BVK3</accession>
<feature type="transmembrane region" description="Helical" evidence="5">
    <location>
        <begin position="156"/>
        <end position="174"/>
    </location>
</feature>
<evidence type="ECO:0000256" key="1">
    <source>
        <dbReference type="ARBA" id="ARBA00004141"/>
    </source>
</evidence>
<dbReference type="InterPro" id="IPR011701">
    <property type="entry name" value="MFS"/>
</dbReference>
<evidence type="ECO:0000256" key="3">
    <source>
        <dbReference type="ARBA" id="ARBA00022989"/>
    </source>
</evidence>
<dbReference type="EMBL" id="SWKV01000114">
    <property type="protein sequence ID" value="KAF3032006.1"/>
    <property type="molecule type" value="Genomic_DNA"/>
</dbReference>
<keyword evidence="3 5" id="KW-1133">Transmembrane helix</keyword>
<evidence type="ECO:0000313" key="8">
    <source>
        <dbReference type="Proteomes" id="UP000758155"/>
    </source>
</evidence>
<comment type="subcellular location">
    <subcellularLocation>
        <location evidence="1">Membrane</location>
        <topology evidence="1">Multi-pass membrane protein</topology>
    </subcellularLocation>
</comment>
<feature type="transmembrane region" description="Helical" evidence="5">
    <location>
        <begin position="401"/>
        <end position="421"/>
    </location>
</feature>
<evidence type="ECO:0000256" key="4">
    <source>
        <dbReference type="ARBA" id="ARBA00023136"/>
    </source>
</evidence>
<dbReference type="PANTHER" id="PTHR23501:SF3">
    <property type="entry name" value="MAJOR FACILITATOR SUPERFAMILY (MFS) PROFILE DOMAIN-CONTAINING PROTEIN"/>
    <property type="match status" value="1"/>
</dbReference>
<dbReference type="OrthoDB" id="4078873at2759"/>
<evidence type="ECO:0000313" key="7">
    <source>
        <dbReference type="EMBL" id="KAF3032006.1"/>
    </source>
</evidence>
<dbReference type="Pfam" id="PF07690">
    <property type="entry name" value="MFS_1"/>
    <property type="match status" value="1"/>
</dbReference>
<dbReference type="GO" id="GO:0005886">
    <property type="term" value="C:plasma membrane"/>
    <property type="evidence" value="ECO:0007669"/>
    <property type="project" value="TreeGrafter"/>
</dbReference>
<evidence type="ECO:0000256" key="5">
    <source>
        <dbReference type="SAM" id="Phobius"/>
    </source>
</evidence>
<evidence type="ECO:0000256" key="2">
    <source>
        <dbReference type="ARBA" id="ARBA00022692"/>
    </source>
</evidence>
<dbReference type="SUPFAM" id="SSF103473">
    <property type="entry name" value="MFS general substrate transporter"/>
    <property type="match status" value="2"/>
</dbReference>
<keyword evidence="8" id="KW-1185">Reference proteome</keyword>
<reference evidence="7" key="1">
    <citation type="submission" date="2019-04" db="EMBL/GenBank/DDBJ databases">
        <title>Sequencing of skin fungus with MAO and IRED activity.</title>
        <authorList>
            <person name="Marsaioli A.J."/>
            <person name="Bonatto J.M.C."/>
            <person name="Reis Junior O."/>
        </authorList>
    </citation>
    <scope>NUCLEOTIDE SEQUENCE</scope>
    <source>
        <strain evidence="7">28M1</strain>
    </source>
</reference>
<organism evidence="7 8">
    <name type="scientific">Didymella heteroderae</name>
    <dbReference type="NCBI Taxonomy" id="1769908"/>
    <lineage>
        <taxon>Eukaryota</taxon>
        <taxon>Fungi</taxon>
        <taxon>Dikarya</taxon>
        <taxon>Ascomycota</taxon>
        <taxon>Pezizomycotina</taxon>
        <taxon>Dothideomycetes</taxon>
        <taxon>Pleosporomycetidae</taxon>
        <taxon>Pleosporales</taxon>
        <taxon>Pleosporineae</taxon>
        <taxon>Didymellaceae</taxon>
        <taxon>Didymella</taxon>
    </lineage>
</organism>
<sequence length="576" mass="62715">MVVSVDSEGKVFSKIEVSPRGSMNPGTDIASDDTQVDTRFQDGIQNIEAVTISWSSTALWAAFVMIWLVYFTQGLVSGISSALIPYVTSDFAMHSLTPTTSVISSVVGGVSNLSIAKFLDIFGRPHGFLLCAILATVGLAMSAACNNVEAYAASQVFYTVGINGVGFSLTVFIADITTLKNRGLVQSVCASANIITAWLGGPISTAFLSGAGWRWAFGIESILVPFVSLPLFGLFMYHYFEAKKQGLVAPRAKHTPMHYIREFDVVGLLSLSLGVAFSLLPFNLYALQAQGWNSPMLICFLVFGILLLIGFGVWEKYFAPVTFIPWNLLRDRTVAGACLLSLTLFFSYMCWGMYYSSILQVVNDLGVTRASYIISIYQVVGFLFAIGIGAYMSVTGHFKAVTLYFAIPISVLGSGLLMFFREPMGNIGYIAMCMVFMAIGSGTIMITDEIAILAAVKEQQHFAVAIALVSMCGSIGQAFGLTVSAAIWQDQFPKALMKYIPPEEMDNIEMIYMDIMTQLSYPVGSPTRIAIQQAYGDGQKYLFVAATAVWVLGIAGTLMWRNIDLKSIKQTKGRVF</sequence>
<proteinExistence type="predicted"/>